<evidence type="ECO:0000313" key="3">
    <source>
        <dbReference type="EMBL" id="KAF4695179.1"/>
    </source>
</evidence>
<dbReference type="GO" id="GO:0016874">
    <property type="term" value="F:ligase activity"/>
    <property type="evidence" value="ECO:0007669"/>
    <property type="project" value="UniProtKB-KW"/>
</dbReference>
<protein>
    <submittedName>
        <fullName evidence="3">Long-chain-fatty-acid--CoA ligase 3</fullName>
    </submittedName>
</protein>
<reference evidence="3 4" key="1">
    <citation type="submission" date="2020-04" db="EMBL/GenBank/DDBJ databases">
        <title>Perkinsus olseni comparative genomics.</title>
        <authorList>
            <person name="Bogema D.R."/>
        </authorList>
    </citation>
    <scope>NUCLEOTIDE SEQUENCE [LARGE SCALE GENOMIC DNA]</scope>
    <source>
        <strain evidence="3">00978-12</strain>
    </source>
</reference>
<evidence type="ECO:0000313" key="4">
    <source>
        <dbReference type="Proteomes" id="UP000541610"/>
    </source>
</evidence>
<name>A0A7J6PGG4_PEROL</name>
<proteinExistence type="predicted"/>
<accession>A0A7J6PGG4</accession>
<feature type="region of interest" description="Disordered" evidence="1">
    <location>
        <begin position="41"/>
        <end position="73"/>
    </location>
</feature>
<comment type="caution">
    <text evidence="3">The sequence shown here is derived from an EMBL/GenBank/DDBJ whole genome shotgun (WGS) entry which is preliminary data.</text>
</comment>
<dbReference type="OrthoDB" id="1700726at2759"/>
<keyword evidence="2" id="KW-0812">Transmembrane</keyword>
<dbReference type="EMBL" id="JABANP010000023">
    <property type="protein sequence ID" value="KAF4695179.1"/>
    <property type="molecule type" value="Genomic_DNA"/>
</dbReference>
<feature type="transmembrane region" description="Helical" evidence="2">
    <location>
        <begin position="6"/>
        <end position="30"/>
    </location>
</feature>
<gene>
    <name evidence="3" type="primary">ACSL3_2</name>
    <name evidence="3" type="ORF">FOZ60_005505</name>
</gene>
<dbReference type="Proteomes" id="UP000541610">
    <property type="component" value="Unassembled WGS sequence"/>
</dbReference>
<evidence type="ECO:0000256" key="1">
    <source>
        <dbReference type="SAM" id="MobiDB-lite"/>
    </source>
</evidence>
<dbReference type="AlphaFoldDB" id="A0A7J6PGG4"/>
<keyword evidence="2" id="KW-1133">Transmembrane helix</keyword>
<keyword evidence="3" id="KW-0436">Ligase</keyword>
<organism evidence="3 4">
    <name type="scientific">Perkinsus olseni</name>
    <name type="common">Perkinsus atlanticus</name>
    <dbReference type="NCBI Taxonomy" id="32597"/>
    <lineage>
        <taxon>Eukaryota</taxon>
        <taxon>Sar</taxon>
        <taxon>Alveolata</taxon>
        <taxon>Perkinsozoa</taxon>
        <taxon>Perkinsea</taxon>
        <taxon>Perkinsida</taxon>
        <taxon>Perkinsidae</taxon>
        <taxon>Perkinsus</taxon>
    </lineage>
</organism>
<sequence length="176" mass="19365">MSIGISIATGILKLLDVCVWLVTLGPVWMFKRPRNVAKTLNSDPVEEASDDSSVVDPEIAGSPQVSGSREGPGRVRTGFKNWKPVCAWDPEARTILDIILHTVGKYSSHPAQGSRFFEGFKDIGERFPVKQFGPTKWITYAEMGDKFKAFGAFLRSIGNAPQPDGDIRSIQGKIRT</sequence>
<evidence type="ECO:0000256" key="2">
    <source>
        <dbReference type="SAM" id="Phobius"/>
    </source>
</evidence>
<keyword evidence="2" id="KW-0472">Membrane</keyword>